<keyword evidence="2 5" id="KW-0812">Transmembrane</keyword>
<comment type="subcellular location">
    <subcellularLocation>
        <location evidence="1">Endomembrane system</location>
        <topology evidence="1">Multi-pass membrane protein</topology>
    </subcellularLocation>
</comment>
<evidence type="ECO:0000313" key="7">
    <source>
        <dbReference type="EMBL" id="QLL34240.1"/>
    </source>
</evidence>
<protein>
    <recommendedName>
        <fullName evidence="6">CWH43-like N-terminal domain-containing protein</fullName>
    </recommendedName>
</protein>
<name>A0A7G3ZL54_9SACH</name>
<evidence type="ECO:0000259" key="6">
    <source>
        <dbReference type="Pfam" id="PF10277"/>
    </source>
</evidence>
<organism evidence="7 8">
    <name type="scientific">Torulaspora globosa</name>
    <dbReference type="NCBI Taxonomy" id="48254"/>
    <lineage>
        <taxon>Eukaryota</taxon>
        <taxon>Fungi</taxon>
        <taxon>Dikarya</taxon>
        <taxon>Ascomycota</taxon>
        <taxon>Saccharomycotina</taxon>
        <taxon>Saccharomycetes</taxon>
        <taxon>Saccharomycetales</taxon>
        <taxon>Saccharomycetaceae</taxon>
        <taxon>Torulaspora</taxon>
    </lineage>
</organism>
<dbReference type="GO" id="GO:0005886">
    <property type="term" value="C:plasma membrane"/>
    <property type="evidence" value="ECO:0007669"/>
    <property type="project" value="TreeGrafter"/>
</dbReference>
<feature type="domain" description="CWH43-like N-terminal" evidence="6">
    <location>
        <begin position="13"/>
        <end position="289"/>
    </location>
</feature>
<dbReference type="GeneID" id="59327481"/>
<feature type="transmembrane region" description="Helical" evidence="5">
    <location>
        <begin position="173"/>
        <end position="195"/>
    </location>
</feature>
<dbReference type="GO" id="GO:0012505">
    <property type="term" value="C:endomembrane system"/>
    <property type="evidence" value="ECO:0007669"/>
    <property type="project" value="UniProtKB-SubCell"/>
</dbReference>
<feature type="transmembrane region" description="Helical" evidence="5">
    <location>
        <begin position="67"/>
        <end position="88"/>
    </location>
</feature>
<feature type="transmembrane region" description="Helical" evidence="5">
    <location>
        <begin position="12"/>
        <end position="39"/>
    </location>
</feature>
<feature type="transmembrane region" description="Helical" evidence="5">
    <location>
        <begin position="244"/>
        <end position="261"/>
    </location>
</feature>
<dbReference type="Proteomes" id="UP000515788">
    <property type="component" value="Chromosome 7"/>
</dbReference>
<dbReference type="RefSeq" id="XP_037140914.1">
    <property type="nucleotide sequence ID" value="XM_037285018.1"/>
</dbReference>
<keyword evidence="3 5" id="KW-1133">Transmembrane helix</keyword>
<dbReference type="PANTHER" id="PTHR21324:SF2">
    <property type="entry name" value="EG:22E5.9 PROTEIN"/>
    <property type="match status" value="1"/>
</dbReference>
<reference evidence="7 8" key="1">
    <citation type="submission" date="2020-06" db="EMBL/GenBank/DDBJ databases">
        <title>The yeast mating-type switching endonuclease HO is a domesticated member of an unorthodox homing genetic element family.</title>
        <authorList>
            <person name="Coughlan A.Y."/>
            <person name="Lombardi L."/>
            <person name="Braun-Galleani S."/>
            <person name="Martos A.R."/>
            <person name="Galeote V."/>
            <person name="Bigey F."/>
            <person name="Dequin S."/>
            <person name="Byrne K.P."/>
            <person name="Wolfe K.H."/>
        </authorList>
    </citation>
    <scope>NUCLEOTIDE SEQUENCE [LARGE SCALE GENOMIC DNA]</scope>
    <source>
        <strain evidence="7 8">CBS764</strain>
    </source>
</reference>
<dbReference type="OrthoDB" id="10032492at2759"/>
<evidence type="ECO:0000256" key="2">
    <source>
        <dbReference type="ARBA" id="ARBA00022692"/>
    </source>
</evidence>
<evidence type="ECO:0000256" key="5">
    <source>
        <dbReference type="SAM" id="Phobius"/>
    </source>
</evidence>
<sequence>MEKRRRNISPGNYFFLVPVIGFIPWYGMLIAMLICWAGQGRPIYWFMHQPQSVVYISDIGATNLNPLFIAGAGWQGLFLVITVACEFYQRSGYWPFRLRADCRTTADEKSENGLSFNSMKSQYSDLLESSRFLMPPWYTRHERNLIFAAFVNGLIGELGLLFCSIFTTAKYHHVHISMVTVFIVFMLLCVCCNIAEYMSMGRHYAMLHPLASQGAATVTPADLKWYQWSGHVWNKFTISGVTKMAWLALAIVWAICFGAINDDSTSACFEWLLAFWFGLYFIILSVDFYLGGRYKKSRYFRHVQTFAGYYKYDELLASTVFHRVSIPSQDEEAIFVDADAHPSVSVVA</sequence>
<keyword evidence="4 5" id="KW-0472">Membrane</keyword>
<dbReference type="EMBL" id="CP059252">
    <property type="protein sequence ID" value="QLL34240.1"/>
    <property type="molecule type" value="Genomic_DNA"/>
</dbReference>
<accession>A0A7G3ZL54</accession>
<evidence type="ECO:0000256" key="1">
    <source>
        <dbReference type="ARBA" id="ARBA00004127"/>
    </source>
</evidence>
<gene>
    <name evidence="7" type="ORF">HG536_0G00970</name>
</gene>
<dbReference type="PANTHER" id="PTHR21324">
    <property type="entry name" value="FASTING-INDUCIBLE INTEGRAL MEMBRANE PROTEIN TM6P1-RELATED"/>
    <property type="match status" value="1"/>
</dbReference>
<dbReference type="InterPro" id="IPR019402">
    <property type="entry name" value="CWH43_N"/>
</dbReference>
<dbReference type="KEGG" id="tgb:HG536_0G00970"/>
<feature type="transmembrane region" description="Helical" evidence="5">
    <location>
        <begin position="273"/>
        <end position="291"/>
    </location>
</feature>
<feature type="transmembrane region" description="Helical" evidence="5">
    <location>
        <begin position="145"/>
        <end position="167"/>
    </location>
</feature>
<evidence type="ECO:0000256" key="4">
    <source>
        <dbReference type="ARBA" id="ARBA00023136"/>
    </source>
</evidence>
<keyword evidence="8" id="KW-1185">Reference proteome</keyword>
<dbReference type="AlphaFoldDB" id="A0A7G3ZL54"/>
<proteinExistence type="predicted"/>
<dbReference type="InterPro" id="IPR050911">
    <property type="entry name" value="DRAM/TMEM150_Autophagy_Mod"/>
</dbReference>
<evidence type="ECO:0000313" key="8">
    <source>
        <dbReference type="Proteomes" id="UP000515788"/>
    </source>
</evidence>
<dbReference type="Pfam" id="PF10277">
    <property type="entry name" value="Frag1"/>
    <property type="match status" value="1"/>
</dbReference>
<evidence type="ECO:0000256" key="3">
    <source>
        <dbReference type="ARBA" id="ARBA00022989"/>
    </source>
</evidence>